<protein>
    <submittedName>
        <fullName evidence="2">Uncharacterized protein</fullName>
    </submittedName>
</protein>
<organism evidence="2 3">
    <name type="scientific">Datura stramonium</name>
    <name type="common">Jimsonweed</name>
    <name type="synonym">Common thornapple</name>
    <dbReference type="NCBI Taxonomy" id="4076"/>
    <lineage>
        <taxon>Eukaryota</taxon>
        <taxon>Viridiplantae</taxon>
        <taxon>Streptophyta</taxon>
        <taxon>Embryophyta</taxon>
        <taxon>Tracheophyta</taxon>
        <taxon>Spermatophyta</taxon>
        <taxon>Magnoliopsida</taxon>
        <taxon>eudicotyledons</taxon>
        <taxon>Gunneridae</taxon>
        <taxon>Pentapetalae</taxon>
        <taxon>asterids</taxon>
        <taxon>lamiids</taxon>
        <taxon>Solanales</taxon>
        <taxon>Solanaceae</taxon>
        <taxon>Solanoideae</taxon>
        <taxon>Datureae</taxon>
        <taxon>Datura</taxon>
    </lineage>
</organism>
<dbReference type="EMBL" id="JACEIK010012665">
    <property type="protein sequence ID" value="MCE3216197.1"/>
    <property type="molecule type" value="Genomic_DNA"/>
</dbReference>
<comment type="caution">
    <text evidence="2">The sequence shown here is derived from an EMBL/GenBank/DDBJ whole genome shotgun (WGS) entry which is preliminary data.</text>
</comment>
<feature type="non-terminal residue" evidence="2">
    <location>
        <position position="1"/>
    </location>
</feature>
<evidence type="ECO:0000313" key="2">
    <source>
        <dbReference type="EMBL" id="MCE3216197.1"/>
    </source>
</evidence>
<sequence>EPWGLEVGYGRSSSPPPYADKKIVPESSFLLLLLQILPSSTWAWANEATASYKPSGSTTAGLDNAPPWGGLGNPPSNQLHHYQGYHFHPLN</sequence>
<accession>A0ABS8WTE5</accession>
<dbReference type="Proteomes" id="UP000823775">
    <property type="component" value="Unassembled WGS sequence"/>
</dbReference>
<feature type="region of interest" description="Disordered" evidence="1">
    <location>
        <begin position="52"/>
        <end position="79"/>
    </location>
</feature>
<feature type="compositionally biased region" description="Polar residues" evidence="1">
    <location>
        <begin position="52"/>
        <end position="61"/>
    </location>
</feature>
<reference evidence="2 3" key="1">
    <citation type="journal article" date="2021" name="BMC Genomics">
        <title>Datura genome reveals duplications of psychoactive alkaloid biosynthetic genes and high mutation rate following tissue culture.</title>
        <authorList>
            <person name="Rajewski A."/>
            <person name="Carter-House D."/>
            <person name="Stajich J."/>
            <person name="Litt A."/>
        </authorList>
    </citation>
    <scope>NUCLEOTIDE SEQUENCE [LARGE SCALE GENOMIC DNA]</scope>
    <source>
        <strain evidence="2">AR-01</strain>
    </source>
</reference>
<keyword evidence="3" id="KW-1185">Reference proteome</keyword>
<name>A0ABS8WTE5_DATST</name>
<evidence type="ECO:0000256" key="1">
    <source>
        <dbReference type="SAM" id="MobiDB-lite"/>
    </source>
</evidence>
<proteinExistence type="predicted"/>
<gene>
    <name evidence="2" type="ORF">HAX54_005371</name>
</gene>
<evidence type="ECO:0000313" key="3">
    <source>
        <dbReference type="Proteomes" id="UP000823775"/>
    </source>
</evidence>